<protein>
    <recommendedName>
        <fullName evidence="1">SCP domain-containing protein</fullName>
    </recommendedName>
</protein>
<dbReference type="PANTHER" id="PTHR10334">
    <property type="entry name" value="CYSTEINE-RICH SECRETORY PROTEIN-RELATED"/>
    <property type="match status" value="1"/>
</dbReference>
<dbReference type="Gene3D" id="3.40.33.10">
    <property type="entry name" value="CAP"/>
    <property type="match status" value="2"/>
</dbReference>
<dbReference type="OrthoDB" id="337038at2759"/>
<sequence>MENYFSIYGSSYCAVEDHSDKLEHLIIEAHNAIRKDHNSPKLTKLTDNAYTRNRCKQKVGKPLSFTPEPTKPEYGENVYRMNGNNMKYEKVATLVSLAWAKNTKDYVFTNGNPDAKWLSFTQLVWKKTTQIACAICGDTVEKKVQVNVVCNYLPAGNVKGEYTDNVKAALGRSSARDLIDTTGLDLLEEEGEGLGFQPKQHTEEDYSWTIHESPLYVSLYFAFEDHSDELEGIILDAHNKLRKPHKSEDLKKLTDKNAKTYVRERCKKKVGQPLSFTPPGTDDKYGENVYRMNGKNLKYETVAKVVSAAWLVYMRSKVMSRAKSAKDYPWKSPDNPGTQFLSFTQLLWKKTTHMTCAVCGQKDPKTKDKVEVNVVCIYSPAGNVKGEYKSNVVQGIAGMARGIQEVWTAQELYVLDKGEGAFTPKEDHKPKTKPKKQPKPVMLKTQLIEHNNITEPIEQNNNTELIEHNNNTELIEHNNITEPIEQNNTELVV</sequence>
<dbReference type="InterPro" id="IPR014044">
    <property type="entry name" value="CAP_dom"/>
</dbReference>
<dbReference type="SMART" id="SM00198">
    <property type="entry name" value="SCP"/>
    <property type="match status" value="2"/>
</dbReference>
<evidence type="ECO:0000313" key="3">
    <source>
        <dbReference type="Proteomes" id="UP000759131"/>
    </source>
</evidence>
<gene>
    <name evidence="2" type="ORF">OSB1V03_LOCUS1583</name>
</gene>
<dbReference type="InterPro" id="IPR035940">
    <property type="entry name" value="CAP_sf"/>
</dbReference>
<evidence type="ECO:0000313" key="2">
    <source>
        <dbReference type="EMBL" id="CAD7621107.1"/>
    </source>
</evidence>
<dbReference type="Pfam" id="PF00188">
    <property type="entry name" value="CAP"/>
    <property type="match status" value="2"/>
</dbReference>
<dbReference type="Proteomes" id="UP000759131">
    <property type="component" value="Unassembled WGS sequence"/>
</dbReference>
<reference evidence="2" key="1">
    <citation type="submission" date="2020-11" db="EMBL/GenBank/DDBJ databases">
        <authorList>
            <person name="Tran Van P."/>
        </authorList>
    </citation>
    <scope>NUCLEOTIDE SEQUENCE</scope>
</reference>
<name>A0A7R9KFB7_9ACAR</name>
<dbReference type="AlphaFoldDB" id="A0A7R9KFB7"/>
<evidence type="ECO:0000259" key="1">
    <source>
        <dbReference type="SMART" id="SM00198"/>
    </source>
</evidence>
<feature type="domain" description="SCP" evidence="1">
    <location>
        <begin position="229"/>
        <end position="386"/>
    </location>
</feature>
<keyword evidence="3" id="KW-1185">Reference proteome</keyword>
<dbReference type="EMBL" id="CAJPIZ010000479">
    <property type="protein sequence ID" value="CAG2101537.1"/>
    <property type="molecule type" value="Genomic_DNA"/>
</dbReference>
<organism evidence="2">
    <name type="scientific">Medioppia subpectinata</name>
    <dbReference type="NCBI Taxonomy" id="1979941"/>
    <lineage>
        <taxon>Eukaryota</taxon>
        <taxon>Metazoa</taxon>
        <taxon>Ecdysozoa</taxon>
        <taxon>Arthropoda</taxon>
        <taxon>Chelicerata</taxon>
        <taxon>Arachnida</taxon>
        <taxon>Acari</taxon>
        <taxon>Acariformes</taxon>
        <taxon>Sarcoptiformes</taxon>
        <taxon>Oribatida</taxon>
        <taxon>Brachypylina</taxon>
        <taxon>Oppioidea</taxon>
        <taxon>Oppiidae</taxon>
        <taxon>Medioppia</taxon>
    </lineage>
</organism>
<accession>A0A7R9KFB7</accession>
<dbReference type="EMBL" id="OC855054">
    <property type="protein sequence ID" value="CAD7621107.1"/>
    <property type="molecule type" value="Genomic_DNA"/>
</dbReference>
<dbReference type="InterPro" id="IPR001283">
    <property type="entry name" value="CRISP-related"/>
</dbReference>
<proteinExistence type="predicted"/>
<feature type="domain" description="SCP" evidence="1">
    <location>
        <begin position="20"/>
        <end position="160"/>
    </location>
</feature>
<dbReference type="SUPFAM" id="SSF55797">
    <property type="entry name" value="PR-1-like"/>
    <property type="match status" value="2"/>
</dbReference>